<name>A0ACA9M2Y8_9GLOM</name>
<accession>A0ACA9M2Y8</accession>
<dbReference type="EMBL" id="CAJVPT010009762">
    <property type="protein sequence ID" value="CAG8564349.1"/>
    <property type="molecule type" value="Genomic_DNA"/>
</dbReference>
<proteinExistence type="predicted"/>
<keyword evidence="2" id="KW-1185">Reference proteome</keyword>
<gene>
    <name evidence="1" type="ORF">ACOLOM_LOCUS5354</name>
</gene>
<reference evidence="1" key="1">
    <citation type="submission" date="2021-06" db="EMBL/GenBank/DDBJ databases">
        <authorList>
            <person name="Kallberg Y."/>
            <person name="Tangrot J."/>
            <person name="Rosling A."/>
        </authorList>
    </citation>
    <scope>NUCLEOTIDE SEQUENCE</scope>
    <source>
        <strain evidence="1">CL356</strain>
    </source>
</reference>
<evidence type="ECO:0000313" key="2">
    <source>
        <dbReference type="Proteomes" id="UP000789525"/>
    </source>
</evidence>
<evidence type="ECO:0000313" key="1">
    <source>
        <dbReference type="EMBL" id="CAG8564349.1"/>
    </source>
</evidence>
<comment type="caution">
    <text evidence="1">The sequence shown here is derived from an EMBL/GenBank/DDBJ whole genome shotgun (WGS) entry which is preliminary data.</text>
</comment>
<sequence>MPSHVLASTQYPFTRLHRIPVQVIVLRTVQELRVLVGSFGYKRTDNHWQLIPPLRLRLDHRARHNPIVDQVFKSVRSKVGGSNTTPRATHSRTANRNPIQPRCPLEKVNTPPHPQTGFDDSPAILNEEWRLGREESHRSGLLNGTH</sequence>
<organism evidence="1 2">
    <name type="scientific">Acaulospora colombiana</name>
    <dbReference type="NCBI Taxonomy" id="27376"/>
    <lineage>
        <taxon>Eukaryota</taxon>
        <taxon>Fungi</taxon>
        <taxon>Fungi incertae sedis</taxon>
        <taxon>Mucoromycota</taxon>
        <taxon>Glomeromycotina</taxon>
        <taxon>Glomeromycetes</taxon>
        <taxon>Diversisporales</taxon>
        <taxon>Acaulosporaceae</taxon>
        <taxon>Acaulospora</taxon>
    </lineage>
</organism>
<protein>
    <submittedName>
        <fullName evidence="1">10188_t:CDS:1</fullName>
    </submittedName>
</protein>
<dbReference type="Proteomes" id="UP000789525">
    <property type="component" value="Unassembled WGS sequence"/>
</dbReference>